<reference evidence="2" key="1">
    <citation type="submission" date="2023-04" db="EMBL/GenBank/DDBJ databases">
        <title>Phytophthora lilii NBRC 32176.</title>
        <authorList>
            <person name="Ichikawa N."/>
            <person name="Sato H."/>
            <person name="Tonouchi N."/>
        </authorList>
    </citation>
    <scope>NUCLEOTIDE SEQUENCE</scope>
    <source>
        <strain evidence="2">NBRC 32176</strain>
    </source>
</reference>
<keyword evidence="3" id="KW-1185">Reference proteome</keyword>
<name>A0A9W6TCV8_9STRA</name>
<gene>
    <name evidence="2" type="ORF">Plil01_000293600</name>
</gene>
<accession>A0A9W6TCV8</accession>
<comment type="caution">
    <text evidence="2">The sequence shown here is derived from an EMBL/GenBank/DDBJ whole genome shotgun (WGS) entry which is preliminary data.</text>
</comment>
<dbReference type="AlphaFoldDB" id="A0A9W6TCV8"/>
<dbReference type="EMBL" id="BSXW01000112">
    <property type="protein sequence ID" value="GMF12308.1"/>
    <property type="molecule type" value="Genomic_DNA"/>
</dbReference>
<dbReference type="Proteomes" id="UP001165083">
    <property type="component" value="Unassembled WGS sequence"/>
</dbReference>
<evidence type="ECO:0000256" key="1">
    <source>
        <dbReference type="SAM" id="MobiDB-lite"/>
    </source>
</evidence>
<proteinExistence type="predicted"/>
<evidence type="ECO:0000313" key="2">
    <source>
        <dbReference type="EMBL" id="GMF12308.1"/>
    </source>
</evidence>
<evidence type="ECO:0000313" key="3">
    <source>
        <dbReference type="Proteomes" id="UP001165083"/>
    </source>
</evidence>
<organism evidence="2 3">
    <name type="scientific">Phytophthora lilii</name>
    <dbReference type="NCBI Taxonomy" id="2077276"/>
    <lineage>
        <taxon>Eukaryota</taxon>
        <taxon>Sar</taxon>
        <taxon>Stramenopiles</taxon>
        <taxon>Oomycota</taxon>
        <taxon>Peronosporomycetes</taxon>
        <taxon>Peronosporales</taxon>
        <taxon>Peronosporaceae</taxon>
        <taxon>Phytophthora</taxon>
    </lineage>
</organism>
<feature type="compositionally biased region" description="Polar residues" evidence="1">
    <location>
        <begin position="54"/>
        <end position="69"/>
    </location>
</feature>
<feature type="region of interest" description="Disordered" evidence="1">
    <location>
        <begin position="31"/>
        <end position="96"/>
    </location>
</feature>
<protein>
    <submittedName>
        <fullName evidence="2">Unnamed protein product</fullName>
    </submittedName>
</protein>
<sequence>MYVSSLLMVTTDHKRTCGLDYLVPSWLMHTPTPKSPPTQPEAPALVSARRPSVSYRQVTSCPKKLSSTDPELPAMVRRKPHGQASPQESRLRSYRVPPTARLAVAASMLS</sequence>